<evidence type="ECO:0000313" key="2">
    <source>
        <dbReference type="Proteomes" id="UP000594121"/>
    </source>
</evidence>
<keyword evidence="1" id="KW-0645">Protease</keyword>
<dbReference type="AlphaFoldDB" id="A0A7L9FK21"/>
<dbReference type="InParanoid" id="A0A7L9FK21"/>
<gene>
    <name evidence="1" type="ORF">IG193_01400</name>
</gene>
<dbReference type="KEGG" id="thel:IG193_01400"/>
<dbReference type="InterPro" id="IPR007981">
    <property type="entry name" value="Peptidase_A5"/>
</dbReference>
<dbReference type="EMBL" id="CP062310">
    <property type="protein sequence ID" value="QOJ79145.1"/>
    <property type="molecule type" value="Genomic_DNA"/>
</dbReference>
<sequence length="789" mass="85167">MRLGLAFLLLAVSLAVASRAYAQDNCVTLAYTIQASVAPSYYWYYPLDFGISGSVTVTLYPQLYSDTPVRVVVYDLTRSRELASTSPYTRLSEPLTVTFSSPRRVGLAIFNPSSSTARVRGAVKATLCGNPALAWALEHSAKLSNTVLGPAAPTGIADFGIALVNGTYTVYSYNFSGARAEVSFSPDFRAVSYSYPYSTRGFSVQLNLNLKVATKAGSQQVYWVQEVLIASESGVFVNINIWNTTVVSREQVCSLAQLNPYRVSGKGYVRHYSGEQGGCAGDVYVYAAAQTPFAARVSLEVGVETTGDSVRVSFYRDGSLVDSVIITPSGGVSWAGFVVEPLLWEWAPLNAELVVAGQSSRYPVAVVESGSVTLKLIYLREGRWAVPVSAWSVGGNTYERAVAGLQQVGGASVTVGRGEPRVFQAWLFLVTIRTPLGVFYSTSLDISRYIAPVIDFGNGTRLVEPRVYIDGKPAGSMRVWPGAVVEVYYTRQYRVSVYLPTGGVEKWVAQGIEVGSLVPEEIDLGNGTRYKLEGIYFSGGKVGRDYRVEGPGEIRGVYRRQFLVSIVALETRTAWLDEGSGLEELVPSQVDFGNRTRLVSPVVHYRGLSFNLAGARVIGPGVYTVTYTRQYLVRVFALNASYEEWVDSGKSITVRSPSFNVSGVYIAPVAYEVNGTRRETPEILVKGPVDVRVVYNATARLGFSSLGLPALYAEAALKCGGKAASKTLVLAWDAMLTLGDVNTTDCSVTYTSVPSWPAVLLLTAIGVAVTVRSAARKLKRGVEGAGGPL</sequence>
<dbReference type="Pfam" id="PF05317">
    <property type="entry name" value="Thermopsin"/>
    <property type="match status" value="1"/>
</dbReference>
<organism evidence="1 2">
    <name type="scientific">Infirmifilum lucidum</name>
    <dbReference type="NCBI Taxonomy" id="2776706"/>
    <lineage>
        <taxon>Archaea</taxon>
        <taxon>Thermoproteota</taxon>
        <taxon>Thermoprotei</taxon>
        <taxon>Thermofilales</taxon>
        <taxon>Thermofilaceae</taxon>
        <taxon>Infirmifilum</taxon>
    </lineage>
</organism>
<accession>A0A7L9FK21</accession>
<proteinExistence type="predicted"/>
<dbReference type="RefSeq" id="WP_192819117.1">
    <property type="nucleotide sequence ID" value="NZ_CP062310.1"/>
</dbReference>
<keyword evidence="2" id="KW-1185">Reference proteome</keyword>
<protein>
    <submittedName>
        <fullName evidence="1">Thermopsin family protease</fullName>
        <ecNumber evidence="1">3.4.23.-</ecNumber>
    </submittedName>
</protein>
<evidence type="ECO:0000313" key="1">
    <source>
        <dbReference type="EMBL" id="QOJ79145.1"/>
    </source>
</evidence>
<dbReference type="GO" id="GO:0006508">
    <property type="term" value="P:proteolysis"/>
    <property type="evidence" value="ECO:0007669"/>
    <property type="project" value="UniProtKB-KW"/>
</dbReference>
<reference evidence="1 2" key="1">
    <citation type="submission" date="2020-10" db="EMBL/GenBank/DDBJ databases">
        <title>Thermofilum lucidum 3507LT sp. nov. a novel member of Thermofilaceae family isolated from Chile hot spring, and proposal of description order Thermofilales.</title>
        <authorList>
            <person name="Zayulina K.S."/>
            <person name="Elcheninov A.G."/>
            <person name="Toshchakov S.V."/>
            <person name="Kublanov I.V."/>
        </authorList>
    </citation>
    <scope>NUCLEOTIDE SEQUENCE [LARGE SCALE GENOMIC DNA]</scope>
    <source>
        <strain evidence="1 2">3507LT</strain>
    </source>
</reference>
<dbReference type="GO" id="GO:0008233">
    <property type="term" value="F:peptidase activity"/>
    <property type="evidence" value="ECO:0007669"/>
    <property type="project" value="UniProtKB-KW"/>
</dbReference>
<dbReference type="GeneID" id="59148510"/>
<name>A0A7L9FK21_9CREN</name>
<dbReference type="Proteomes" id="UP000594121">
    <property type="component" value="Chromosome"/>
</dbReference>
<dbReference type="EC" id="3.4.23.-" evidence="1"/>
<keyword evidence="1" id="KW-0378">Hydrolase</keyword>